<dbReference type="GO" id="GO:0006614">
    <property type="term" value="P:SRP-dependent cotranslational protein targeting to membrane"/>
    <property type="evidence" value="ECO:0007669"/>
    <property type="project" value="InterPro"/>
</dbReference>
<reference evidence="2" key="1">
    <citation type="journal article" date="2012" name="Proc. Natl. Acad. Sci. U.S.A.">
        <title>Antigenic diversity is generated by distinct evolutionary mechanisms in African trypanosome species.</title>
        <authorList>
            <person name="Jackson A.P."/>
            <person name="Berry A."/>
            <person name="Aslett M."/>
            <person name="Allison H.C."/>
            <person name="Burton P."/>
            <person name="Vavrova-Anderson J."/>
            <person name="Brown R."/>
            <person name="Browne H."/>
            <person name="Corton N."/>
            <person name="Hauser H."/>
            <person name="Gamble J."/>
            <person name="Gilderthorp R."/>
            <person name="Marcello L."/>
            <person name="McQuillan J."/>
            <person name="Otto T.D."/>
            <person name="Quail M.A."/>
            <person name="Sanders M.J."/>
            <person name="van Tonder A."/>
            <person name="Ginger M.L."/>
            <person name="Field M.C."/>
            <person name="Barry J.D."/>
            <person name="Hertz-Fowler C."/>
            <person name="Berriman M."/>
        </authorList>
    </citation>
    <scope>NUCLEOTIDE SEQUENCE</scope>
    <source>
        <strain evidence="2">Y486</strain>
    </source>
</reference>
<name>G0TRQ1_TRYVY</name>
<dbReference type="InterPro" id="IPR009018">
    <property type="entry name" value="Signal_recog_particle_SRP9/14"/>
</dbReference>
<dbReference type="OMA" id="QPREGEM"/>
<organism evidence="2">
    <name type="scientific">Trypanosoma vivax (strain Y486)</name>
    <dbReference type="NCBI Taxonomy" id="1055687"/>
    <lineage>
        <taxon>Eukaryota</taxon>
        <taxon>Discoba</taxon>
        <taxon>Euglenozoa</taxon>
        <taxon>Kinetoplastea</taxon>
        <taxon>Metakinetoplastina</taxon>
        <taxon>Trypanosomatida</taxon>
        <taxon>Trypanosomatidae</taxon>
        <taxon>Trypanosoma</taxon>
        <taxon>Duttonella</taxon>
    </lineage>
</organism>
<evidence type="ECO:0008006" key="3">
    <source>
        <dbReference type="Google" id="ProtNLM"/>
    </source>
</evidence>
<feature type="region of interest" description="Disordered" evidence="1">
    <location>
        <begin position="78"/>
        <end position="125"/>
    </location>
</feature>
<accession>G0TRQ1</accession>
<gene>
    <name evidence="2" type="ORF">TVY486_0200420</name>
</gene>
<proteinExistence type="predicted"/>
<dbReference type="GO" id="GO:0008312">
    <property type="term" value="F:7S RNA binding"/>
    <property type="evidence" value="ECO:0007669"/>
    <property type="project" value="InterPro"/>
</dbReference>
<dbReference type="AlphaFoldDB" id="G0TRQ1"/>
<dbReference type="GO" id="GO:0048500">
    <property type="term" value="C:signal recognition particle"/>
    <property type="evidence" value="ECO:0007669"/>
    <property type="project" value="InterPro"/>
</dbReference>
<evidence type="ECO:0000313" key="2">
    <source>
        <dbReference type="EMBL" id="CCC46623.1"/>
    </source>
</evidence>
<feature type="compositionally biased region" description="Gly residues" evidence="1">
    <location>
        <begin position="105"/>
        <end position="116"/>
    </location>
</feature>
<dbReference type="EMBL" id="HE573018">
    <property type="protein sequence ID" value="CCC46623.1"/>
    <property type="molecule type" value="Genomic_DNA"/>
</dbReference>
<sequence>MVSLALKDFATATRRMVELSGVKKTRLMLRVRPSSARKTFILKSTDGRTTLTTRVADQSELKVVEEIVNDFVTQCTSALTPPPAPLAANPQAPPQKKATENVAPSGGGSGNKQSGGGKKRKGGRH</sequence>
<dbReference type="VEuPathDB" id="TriTrypDB:TvY486_0200420"/>
<protein>
    <recommendedName>
        <fullName evidence="3">SRP9 domain-containing protein</fullName>
    </recommendedName>
</protein>
<evidence type="ECO:0000256" key="1">
    <source>
        <dbReference type="SAM" id="MobiDB-lite"/>
    </source>
</evidence>
<dbReference type="Gene3D" id="3.30.720.10">
    <property type="entry name" value="Signal recognition particle alu RNA binding heterodimer, srp9/1"/>
    <property type="match status" value="1"/>
</dbReference>
<feature type="compositionally biased region" description="Low complexity" evidence="1">
    <location>
        <begin position="86"/>
        <end position="96"/>
    </location>
</feature>